<keyword evidence="4" id="KW-0663">Pyridoxal phosphate</keyword>
<reference evidence="7" key="2">
    <citation type="submission" date="2021-08" db="EMBL/GenBank/DDBJ databases">
        <authorList>
            <person name="Tani A."/>
            <person name="Ola A."/>
            <person name="Ogura Y."/>
            <person name="Katsura K."/>
            <person name="Hayashi T."/>
        </authorList>
    </citation>
    <scope>NUCLEOTIDE SEQUENCE</scope>
    <source>
        <strain evidence="7">DSM 23674</strain>
    </source>
</reference>
<organism evidence="7 8">
    <name type="scientific">Methylobacterium thuringiense</name>
    <dbReference type="NCBI Taxonomy" id="1003091"/>
    <lineage>
        <taxon>Bacteria</taxon>
        <taxon>Pseudomonadati</taxon>
        <taxon>Pseudomonadota</taxon>
        <taxon>Alphaproteobacteria</taxon>
        <taxon>Hyphomicrobiales</taxon>
        <taxon>Methylobacteriaceae</taxon>
        <taxon>Methylobacterium</taxon>
    </lineage>
</organism>
<evidence type="ECO:0000256" key="2">
    <source>
        <dbReference type="ARBA" id="ARBA00016004"/>
    </source>
</evidence>
<keyword evidence="8" id="KW-1185">Reference proteome</keyword>
<accession>A0ABQ4TML3</accession>
<dbReference type="PANTHER" id="PTHR13693">
    <property type="entry name" value="CLASS II AMINOTRANSFERASE/8-AMINO-7-OXONONANOATE SYNTHASE"/>
    <property type="match status" value="1"/>
</dbReference>
<sequence length="376" mass="38898">MSSLDAFALDTLAQLDAASLRRRLAATERGDGTLARRAGRDLVSFSCNDYLGLSHDPRVVAAATEALARYGAGAGASRLVTGNHPPLIALEERLAAHKGTETALVFGSGYLANLGIVSGLVGAGDLILVDALGHSCFFAGAKLSGAETLRFRHNDLAHLATLLGKHRGKARRAMILTERVFSMDGDRAPLDGILALAEAHDAWVLVDDAHGLGVVEPGARAPLEMGTLSKTLGSYGGYLCASRPVIDLLTCRARSFVYTTGLPPASAAAALAALDIVEAEPERAARPLALARRFTARLGLPEAQSPIVPVVVGEAETALALSSALEARGFLVVAIRPPTVATGTARLRVAFSAAHSEAQVDAIAAALADLRPAATA</sequence>
<evidence type="ECO:0000256" key="1">
    <source>
        <dbReference type="ARBA" id="ARBA00001933"/>
    </source>
</evidence>
<keyword evidence="3" id="KW-0808">Transferase</keyword>
<dbReference type="InterPro" id="IPR015421">
    <property type="entry name" value="PyrdxlP-dep_Trfase_major"/>
</dbReference>
<comment type="caution">
    <text evidence="7">The sequence shown here is derived from an EMBL/GenBank/DDBJ whole genome shotgun (WGS) entry which is preliminary data.</text>
</comment>
<dbReference type="Proteomes" id="UP001055101">
    <property type="component" value="Unassembled WGS sequence"/>
</dbReference>
<protein>
    <recommendedName>
        <fullName evidence="2">8-amino-7-oxononanoate synthase</fullName>
    </recommendedName>
    <alternativeName>
        <fullName evidence="5">Alpha-oxoamine synthase</fullName>
    </alternativeName>
</protein>
<evidence type="ECO:0000313" key="8">
    <source>
        <dbReference type="Proteomes" id="UP001055101"/>
    </source>
</evidence>
<dbReference type="Gene3D" id="3.40.640.10">
    <property type="entry name" value="Type I PLP-dependent aspartate aminotransferase-like (Major domain)"/>
    <property type="match status" value="1"/>
</dbReference>
<dbReference type="PANTHER" id="PTHR13693:SF100">
    <property type="entry name" value="8-AMINO-7-OXONONANOATE SYNTHASE"/>
    <property type="match status" value="1"/>
</dbReference>
<evidence type="ECO:0000259" key="6">
    <source>
        <dbReference type="Pfam" id="PF00155"/>
    </source>
</evidence>
<dbReference type="Pfam" id="PF00155">
    <property type="entry name" value="Aminotran_1_2"/>
    <property type="match status" value="1"/>
</dbReference>
<dbReference type="RefSeq" id="WP_147819128.1">
    <property type="nucleotide sequence ID" value="NZ_BPRA01000008.1"/>
</dbReference>
<dbReference type="Gene3D" id="3.90.1150.10">
    <property type="entry name" value="Aspartate Aminotransferase, domain 1"/>
    <property type="match status" value="1"/>
</dbReference>
<comment type="cofactor">
    <cofactor evidence="1">
        <name>pyridoxal 5'-phosphate</name>
        <dbReference type="ChEBI" id="CHEBI:597326"/>
    </cofactor>
</comment>
<evidence type="ECO:0000256" key="3">
    <source>
        <dbReference type="ARBA" id="ARBA00022679"/>
    </source>
</evidence>
<dbReference type="InterPro" id="IPR004839">
    <property type="entry name" value="Aminotransferase_I/II_large"/>
</dbReference>
<name>A0ABQ4TML3_9HYPH</name>
<evidence type="ECO:0000313" key="7">
    <source>
        <dbReference type="EMBL" id="GJE55275.1"/>
    </source>
</evidence>
<evidence type="ECO:0000256" key="5">
    <source>
        <dbReference type="ARBA" id="ARBA00031658"/>
    </source>
</evidence>
<dbReference type="InterPro" id="IPR015422">
    <property type="entry name" value="PyrdxlP-dep_Trfase_small"/>
</dbReference>
<dbReference type="EMBL" id="BPRA01000008">
    <property type="protein sequence ID" value="GJE55275.1"/>
    <property type="molecule type" value="Genomic_DNA"/>
</dbReference>
<evidence type="ECO:0000256" key="4">
    <source>
        <dbReference type="ARBA" id="ARBA00022898"/>
    </source>
</evidence>
<dbReference type="SUPFAM" id="SSF53383">
    <property type="entry name" value="PLP-dependent transferases"/>
    <property type="match status" value="1"/>
</dbReference>
<gene>
    <name evidence="7" type="primary">bioF_1</name>
    <name evidence="7" type="ORF">EKPJFOCH_1765</name>
</gene>
<dbReference type="InterPro" id="IPR015424">
    <property type="entry name" value="PyrdxlP-dep_Trfase"/>
</dbReference>
<proteinExistence type="predicted"/>
<feature type="domain" description="Aminotransferase class I/classII large" evidence="6">
    <location>
        <begin position="41"/>
        <end position="367"/>
    </location>
</feature>
<dbReference type="InterPro" id="IPR050087">
    <property type="entry name" value="AON_synthase_class-II"/>
</dbReference>
<reference evidence="7" key="1">
    <citation type="journal article" date="2021" name="Front. Microbiol.">
        <title>Comprehensive Comparative Genomics and Phenotyping of Methylobacterium Species.</title>
        <authorList>
            <person name="Alessa O."/>
            <person name="Ogura Y."/>
            <person name="Fujitani Y."/>
            <person name="Takami H."/>
            <person name="Hayashi T."/>
            <person name="Sahin N."/>
            <person name="Tani A."/>
        </authorList>
    </citation>
    <scope>NUCLEOTIDE SEQUENCE</scope>
    <source>
        <strain evidence="7">DSM 23674</strain>
    </source>
</reference>